<reference evidence="2 3" key="1">
    <citation type="submission" date="2024-02" db="EMBL/GenBank/DDBJ databases">
        <authorList>
            <person name="Chen Y."/>
            <person name="Shah S."/>
            <person name="Dougan E. K."/>
            <person name="Thang M."/>
            <person name="Chan C."/>
        </authorList>
    </citation>
    <scope>NUCLEOTIDE SEQUENCE [LARGE SCALE GENOMIC DNA]</scope>
</reference>
<evidence type="ECO:0008006" key="4">
    <source>
        <dbReference type="Google" id="ProtNLM"/>
    </source>
</evidence>
<protein>
    <recommendedName>
        <fullName evidence="4">Calmodulin</fullName>
    </recommendedName>
</protein>
<feature type="region of interest" description="Disordered" evidence="1">
    <location>
        <begin position="1"/>
        <end position="22"/>
    </location>
</feature>
<dbReference type="EMBL" id="CAXAMN010021418">
    <property type="protein sequence ID" value="CAK9059345.1"/>
    <property type="molecule type" value="Genomic_DNA"/>
</dbReference>
<dbReference type="InterPro" id="IPR011992">
    <property type="entry name" value="EF-hand-dom_pair"/>
</dbReference>
<accession>A0ABP0NAQ1</accession>
<dbReference type="SUPFAM" id="SSF47473">
    <property type="entry name" value="EF-hand"/>
    <property type="match status" value="1"/>
</dbReference>
<sequence>MAAPKSAIKSRSEPSFSISVPSCAEPSESVRWELQRKDALQTRYRLKKKERERLDFHGLAGDVRGFTAFLTHRYGSICRGWRTGVAPDEMGLAPVLQSDFFMAMHKMGFTGNVLSLWKELTHGAKESCWLGDIDHKLQRGLDQLAAGLFKSYKGGARQAWEEVPKAWASRMNYAEFVQWMEEQAITRPRGFAVSERCLFDALDIKGVGTVTVEDFCFLDHWAHKRLKKPLPVQETATTSRWDTVSQPLPPMVKSPKKQTIKGSYEKKVFDLPDFRSYLETQFGGPGGAGRAWRVAMDVKGRGALTLGEFGSACRAVGWKSDHVELFRLLKAAGQGLVRFRALDPETAEALVKFKDEAESKCRGPVLDFWAQVMDPGDAGAMSRSEFLKDLPKVLGMAPETLLRVFNTLDPTNTGWLAATELQYLETFEMGLADFMADQEHQAPLLLAGPASNAEPVLPTGVLGDFKVPWQVTNRKVLSEADLLVSPLGRQLWAPHRSSRSFQQRALENSHMLKHRWLNETVEDRCLYKNFEPVQTMRSDHSRVFRKKRKDFIFRTSHEFYRKGVNRFRRGEVEPNPLPPDPLGLGFS</sequence>
<comment type="caution">
    <text evidence="2">The sequence shown here is derived from an EMBL/GenBank/DDBJ whole genome shotgun (WGS) entry which is preliminary data.</text>
</comment>
<name>A0ABP0NAQ1_9DINO</name>
<organism evidence="2 3">
    <name type="scientific">Durusdinium trenchii</name>
    <dbReference type="NCBI Taxonomy" id="1381693"/>
    <lineage>
        <taxon>Eukaryota</taxon>
        <taxon>Sar</taxon>
        <taxon>Alveolata</taxon>
        <taxon>Dinophyceae</taxon>
        <taxon>Suessiales</taxon>
        <taxon>Symbiodiniaceae</taxon>
        <taxon>Durusdinium</taxon>
    </lineage>
</organism>
<dbReference type="Proteomes" id="UP001642484">
    <property type="component" value="Unassembled WGS sequence"/>
</dbReference>
<evidence type="ECO:0000256" key="1">
    <source>
        <dbReference type="SAM" id="MobiDB-lite"/>
    </source>
</evidence>
<evidence type="ECO:0000313" key="3">
    <source>
        <dbReference type="Proteomes" id="UP001642484"/>
    </source>
</evidence>
<evidence type="ECO:0000313" key="2">
    <source>
        <dbReference type="EMBL" id="CAK9059345.1"/>
    </source>
</evidence>
<proteinExistence type="predicted"/>
<keyword evidence="3" id="KW-1185">Reference proteome</keyword>
<gene>
    <name evidence="2" type="ORF">CCMP2556_LOCUS29237</name>
</gene>